<dbReference type="SUPFAM" id="SSF56935">
    <property type="entry name" value="Porins"/>
    <property type="match status" value="1"/>
</dbReference>
<dbReference type="EMBL" id="FPHP01000018">
    <property type="protein sequence ID" value="SFV75146.1"/>
    <property type="molecule type" value="Genomic_DNA"/>
</dbReference>
<dbReference type="GO" id="GO:0009279">
    <property type="term" value="C:cell outer membrane"/>
    <property type="evidence" value="ECO:0007669"/>
    <property type="project" value="UniProtKB-SubCell"/>
</dbReference>
<evidence type="ECO:0000313" key="7">
    <source>
        <dbReference type="EMBL" id="SFV75146.1"/>
    </source>
</evidence>
<dbReference type="PANTHER" id="PTHR35093:SF8">
    <property type="entry name" value="OUTER MEMBRANE PROTEIN NMB0088-RELATED"/>
    <property type="match status" value="1"/>
</dbReference>
<evidence type="ECO:0000256" key="6">
    <source>
        <dbReference type="ARBA" id="ARBA00023237"/>
    </source>
</evidence>
<gene>
    <name evidence="7" type="ORF">MNB_SM-3-1235</name>
</gene>
<dbReference type="Gene3D" id="2.40.160.60">
    <property type="entry name" value="Outer membrane protein transport protein (OMPP1/FadL/TodX)"/>
    <property type="match status" value="1"/>
</dbReference>
<evidence type="ECO:0000256" key="5">
    <source>
        <dbReference type="ARBA" id="ARBA00023136"/>
    </source>
</evidence>
<evidence type="ECO:0000256" key="2">
    <source>
        <dbReference type="ARBA" id="ARBA00022452"/>
    </source>
</evidence>
<evidence type="ECO:0000256" key="1">
    <source>
        <dbReference type="ARBA" id="ARBA00004571"/>
    </source>
</evidence>
<organism evidence="7">
    <name type="scientific">hydrothermal vent metagenome</name>
    <dbReference type="NCBI Taxonomy" id="652676"/>
    <lineage>
        <taxon>unclassified sequences</taxon>
        <taxon>metagenomes</taxon>
        <taxon>ecological metagenomes</taxon>
    </lineage>
</organism>
<name>A0A1W1D3Z7_9ZZZZ</name>
<sequence>MKNMMRLSMASVLLLGATSVFATNGSNLIATGSTARAMGGLGIGTPNGAESALSNVALMNEVKANEVAFGGMFFMPDVKNTNYMGQGNGTGESASDLNVIPEISIASKITDNFHLGIGIWGTAGMGVDYRDKKNAMQLNMVTNLQLMQFAIPFAYTKGNFSIGLTPILQYGSLDINYNNKGTTVGAGVGQDLEFGYNIGVAYRYNGFTFGAMYKSQIDMKYKGVLTATVSPMAPGYSNDKLSTPEEMGVGMSYRNEHHTIGVDFKYINWDEAKGYKDFDWEDQKVVAIGYEYRKAKWALRAGYNYAKSPISEQTSTKPNSAGLTSGVANTFNALGFPGIIETHYTFGGEMQVRQYTSVAFAVVYAPEVTKTFKNFMNQDITVKHQQTSVSFDVKYKF</sequence>
<evidence type="ECO:0000256" key="3">
    <source>
        <dbReference type="ARBA" id="ARBA00022692"/>
    </source>
</evidence>
<protein>
    <submittedName>
        <fullName evidence="7">Putative facilitator of salicylate uptake</fullName>
    </submittedName>
</protein>
<accession>A0A1W1D3Z7</accession>
<evidence type="ECO:0000256" key="4">
    <source>
        <dbReference type="ARBA" id="ARBA00022729"/>
    </source>
</evidence>
<keyword evidence="3" id="KW-0812">Transmembrane</keyword>
<dbReference type="GO" id="GO:0015483">
    <property type="term" value="F:long-chain fatty acid transporting porin activity"/>
    <property type="evidence" value="ECO:0007669"/>
    <property type="project" value="TreeGrafter"/>
</dbReference>
<keyword evidence="4" id="KW-0732">Signal</keyword>
<dbReference type="PANTHER" id="PTHR35093">
    <property type="entry name" value="OUTER MEMBRANE PROTEIN NMB0088-RELATED"/>
    <property type="match status" value="1"/>
</dbReference>
<dbReference type="Pfam" id="PF03349">
    <property type="entry name" value="Toluene_X"/>
    <property type="match status" value="1"/>
</dbReference>
<reference evidence="7" key="1">
    <citation type="submission" date="2016-10" db="EMBL/GenBank/DDBJ databases">
        <authorList>
            <person name="de Groot N.N."/>
        </authorList>
    </citation>
    <scope>NUCLEOTIDE SEQUENCE</scope>
</reference>
<proteinExistence type="predicted"/>
<comment type="subcellular location">
    <subcellularLocation>
        <location evidence="1">Cell outer membrane</location>
        <topology evidence="1">Multi-pass membrane protein</topology>
    </subcellularLocation>
</comment>
<dbReference type="InterPro" id="IPR005017">
    <property type="entry name" value="OMPP1/FadL/TodX"/>
</dbReference>
<keyword evidence="5" id="KW-0472">Membrane</keyword>
<keyword evidence="6" id="KW-0998">Cell outer membrane</keyword>
<dbReference type="AlphaFoldDB" id="A0A1W1D3Z7"/>
<keyword evidence="2" id="KW-1134">Transmembrane beta strand</keyword>